<gene>
    <name evidence="2" type="ORF">JO380_001773</name>
</gene>
<protein>
    <submittedName>
        <fullName evidence="2">Membrane protein YccC</fullName>
    </submittedName>
</protein>
<proteinExistence type="predicted"/>
<evidence type="ECO:0000313" key="2">
    <source>
        <dbReference type="EMBL" id="MDQ0425392.1"/>
    </source>
</evidence>
<evidence type="ECO:0000256" key="1">
    <source>
        <dbReference type="SAM" id="Phobius"/>
    </source>
</evidence>
<keyword evidence="1" id="KW-0812">Transmembrane</keyword>
<reference evidence="2 3" key="1">
    <citation type="submission" date="2023-07" db="EMBL/GenBank/DDBJ databases">
        <title>Sequencing the genomes of 1000 actinobacteria strains.</title>
        <authorList>
            <person name="Klenk H.-P."/>
        </authorList>
    </citation>
    <scope>NUCLEOTIDE SEQUENCE [LARGE SCALE GENOMIC DNA]</scope>
    <source>
        <strain evidence="2 3">DSM 14785</strain>
    </source>
</reference>
<keyword evidence="1" id="KW-1133">Transmembrane helix</keyword>
<dbReference type="RefSeq" id="WP_046529629.1">
    <property type="nucleotide sequence ID" value="NZ_CP084585.1"/>
</dbReference>
<dbReference type="EMBL" id="JAUSVM010000001">
    <property type="protein sequence ID" value="MDQ0425392.1"/>
    <property type="molecule type" value="Genomic_DNA"/>
</dbReference>
<keyword evidence="3" id="KW-1185">Reference proteome</keyword>
<evidence type="ECO:0000313" key="3">
    <source>
        <dbReference type="Proteomes" id="UP001240250"/>
    </source>
</evidence>
<keyword evidence="1" id="KW-0472">Membrane</keyword>
<comment type="caution">
    <text evidence="2">The sequence shown here is derived from an EMBL/GenBank/DDBJ whole genome shotgun (WGS) entry which is preliminary data.</text>
</comment>
<feature type="transmembrane region" description="Helical" evidence="1">
    <location>
        <begin position="32"/>
        <end position="48"/>
    </location>
</feature>
<name>A0ABU0GLC9_9CELL</name>
<accession>A0ABU0GLC9</accession>
<dbReference type="Proteomes" id="UP001240250">
    <property type="component" value="Unassembled WGS sequence"/>
</dbReference>
<sequence>MKRILTVVVLLALVWLLLSVLGAVVKGLLWLSGVGLVLLALTVAYGWWKLRGPSSRGGSTV</sequence>
<organism evidence="2 3">
    <name type="scientific">Cellulomonas iranensis</name>
    <dbReference type="NCBI Taxonomy" id="76862"/>
    <lineage>
        <taxon>Bacteria</taxon>
        <taxon>Bacillati</taxon>
        <taxon>Actinomycetota</taxon>
        <taxon>Actinomycetes</taxon>
        <taxon>Micrococcales</taxon>
        <taxon>Cellulomonadaceae</taxon>
        <taxon>Cellulomonas</taxon>
    </lineage>
</organism>